<proteinExistence type="inferred from homology"/>
<dbReference type="KEGG" id="same:SAMCFNEI73_pC1561"/>
<feature type="transmembrane region" description="Helical" evidence="8">
    <location>
        <begin position="80"/>
        <end position="108"/>
    </location>
</feature>
<accession>A0A1L3LYT4</accession>
<keyword evidence="7 8" id="KW-0472">Membrane</keyword>
<evidence type="ECO:0000259" key="10">
    <source>
        <dbReference type="PROSITE" id="PS50928"/>
    </source>
</evidence>
<evidence type="ECO:0000256" key="2">
    <source>
        <dbReference type="ARBA" id="ARBA00007069"/>
    </source>
</evidence>
<feature type="transmembrane region" description="Helical" evidence="8">
    <location>
        <begin position="318"/>
        <end position="341"/>
    </location>
</feature>
<organism evidence="11 12">
    <name type="scientific">Sinorhizobium americanum</name>
    <dbReference type="NCBI Taxonomy" id="194963"/>
    <lineage>
        <taxon>Bacteria</taxon>
        <taxon>Pseudomonadati</taxon>
        <taxon>Pseudomonadota</taxon>
        <taxon>Alphaproteobacteria</taxon>
        <taxon>Hyphomicrobiales</taxon>
        <taxon>Rhizobiaceae</taxon>
        <taxon>Sinorhizobium/Ensifer group</taxon>
        <taxon>Sinorhizobium</taxon>
    </lineage>
</organism>
<protein>
    <submittedName>
        <fullName evidence="11">Spermidine putrescine ABC transporter permease component potC</fullName>
    </submittedName>
</protein>
<gene>
    <name evidence="11" type="ORF">SAMCFNEI73_pC1561</name>
</gene>
<feature type="transmembrane region" description="Helical" evidence="8">
    <location>
        <begin position="30"/>
        <end position="56"/>
    </location>
</feature>
<keyword evidence="6 8" id="KW-1133">Transmembrane helix</keyword>
<feature type="transmembrane region" description="Helical" evidence="8">
    <location>
        <begin position="484"/>
        <end position="506"/>
    </location>
</feature>
<evidence type="ECO:0000256" key="6">
    <source>
        <dbReference type="ARBA" id="ARBA00022989"/>
    </source>
</evidence>
<dbReference type="InterPro" id="IPR035906">
    <property type="entry name" value="MetI-like_sf"/>
</dbReference>
<evidence type="ECO:0000313" key="12">
    <source>
        <dbReference type="Proteomes" id="UP000182306"/>
    </source>
</evidence>
<keyword evidence="4" id="KW-1003">Cell membrane</keyword>
<feature type="transmembrane region" description="Helical" evidence="8">
    <location>
        <begin position="376"/>
        <end position="397"/>
    </location>
</feature>
<feature type="domain" description="ABC transmembrane type-1" evidence="10">
    <location>
        <begin position="85"/>
        <end position="293"/>
    </location>
</feature>
<feature type="transmembrane region" description="Helical" evidence="8">
    <location>
        <begin position="120"/>
        <end position="145"/>
    </location>
</feature>
<feature type="transmembrane region" description="Helical" evidence="8">
    <location>
        <begin position="409"/>
        <end position="434"/>
    </location>
</feature>
<dbReference type="SUPFAM" id="SSF161098">
    <property type="entry name" value="MetI-like"/>
    <property type="match status" value="2"/>
</dbReference>
<evidence type="ECO:0000256" key="1">
    <source>
        <dbReference type="ARBA" id="ARBA00004651"/>
    </source>
</evidence>
<feature type="domain" description="ABC transmembrane type-1" evidence="10">
    <location>
        <begin position="372"/>
        <end position="559"/>
    </location>
</feature>
<comment type="subcellular location">
    <subcellularLocation>
        <location evidence="1 8">Cell membrane</location>
        <topology evidence="1 8">Multi-pass membrane protein</topology>
    </subcellularLocation>
</comment>
<reference evidence="11 12" key="1">
    <citation type="submission" date="2015-10" db="EMBL/GenBank/DDBJ databases">
        <title>Genomic differences between typical nodule nitrogen-fixing rhizobial strains and those coming from bean seeds.</title>
        <authorList>
            <person name="Peralta H."/>
            <person name="Aguilar-Vera A."/>
            <person name="Diaz R."/>
            <person name="Mora Y."/>
            <person name="Martinez-Batallar G."/>
            <person name="Salazar E."/>
            <person name="Vargas-Lagunas C."/>
            <person name="Encarnacion S."/>
            <person name="Girard L."/>
            <person name="Mora J."/>
        </authorList>
    </citation>
    <scope>NUCLEOTIDE SEQUENCE [LARGE SCALE GENOMIC DNA]</scope>
    <source>
        <strain evidence="11 12">CFNEI 73</strain>
        <plasmid evidence="11 12">C</plasmid>
    </source>
</reference>
<dbReference type="AlphaFoldDB" id="A0A1L3LYT4"/>
<evidence type="ECO:0000256" key="3">
    <source>
        <dbReference type="ARBA" id="ARBA00022448"/>
    </source>
</evidence>
<evidence type="ECO:0000256" key="7">
    <source>
        <dbReference type="ARBA" id="ARBA00023136"/>
    </source>
</evidence>
<sequence length="590" mass="63939">MKIIPDDRPNPSPTPPKRRKKLAADLENPVFSLPALAVIVVGVFVPMAVLIVYSLWPTVDQEVIREWTFTNYLRFFESEVYWGTLLGSLLFASLASALTVILTFPFAYFVALKVQPERRLIWVLVAVVPFFTSYLIRVFAWMNLLGDTGLLNQGLMYFGLIKNPLWILGLNSSGIVLTFIYLLFPLAFLTTFIALERTNPTILEAAADLGARPWQGLFYVTLPVARTGIVGGFVFSTITILGDYVTPQLIGGTDGYLYSNIIQRQFGSSVQWGFGSALALILLVVVFVLLLVLRQVTGGAAQVGTFSRQFNPSRSPVLKAYAIAFLAFLYTPIGLLVVLALNDNTSIGFPFNGVTFHWFAAILDDPLLLESLRNSLIVAFASVSISVALGTVAAVQLARSHGQWRQASLAIISVPLFLPPMLLGLAIIIGLNALGIERGLWTIIIGHTILWLPVVTLLVLIRLEGLDPNLELAAMDLGAPPMTALVRVSVPQALPGIVAAALISFALSMDEFILTALVTGADSTLPLYIFGQLRFSVTPAVVALSVSLLLVSFALLVTGALLATRGKGRPSVPAPNAIKTVPSDLQKHKD</sequence>
<dbReference type="PANTHER" id="PTHR42929">
    <property type="entry name" value="INNER MEMBRANE ABC TRANSPORTER PERMEASE PROTEIN YDCU-RELATED-RELATED"/>
    <property type="match status" value="1"/>
</dbReference>
<keyword evidence="11" id="KW-0614">Plasmid</keyword>
<comment type="similarity">
    <text evidence="2">Belongs to the binding-protein-dependent transport system permease family. CysTW subfamily.</text>
</comment>
<feature type="transmembrane region" description="Helical" evidence="8">
    <location>
        <begin position="216"/>
        <end position="241"/>
    </location>
</feature>
<keyword evidence="12" id="KW-1185">Reference proteome</keyword>
<dbReference type="PROSITE" id="PS50928">
    <property type="entry name" value="ABC_TM1"/>
    <property type="match status" value="2"/>
</dbReference>
<evidence type="ECO:0000256" key="4">
    <source>
        <dbReference type="ARBA" id="ARBA00022475"/>
    </source>
</evidence>
<dbReference type="InterPro" id="IPR000515">
    <property type="entry name" value="MetI-like"/>
</dbReference>
<dbReference type="Pfam" id="PF00528">
    <property type="entry name" value="BPD_transp_1"/>
    <property type="match status" value="2"/>
</dbReference>
<dbReference type="PANTHER" id="PTHR42929:SF1">
    <property type="entry name" value="INNER MEMBRANE ABC TRANSPORTER PERMEASE PROTEIN YDCU-RELATED"/>
    <property type="match status" value="1"/>
</dbReference>
<feature type="transmembrane region" description="Helical" evidence="8">
    <location>
        <begin position="272"/>
        <end position="293"/>
    </location>
</feature>
<evidence type="ECO:0000256" key="5">
    <source>
        <dbReference type="ARBA" id="ARBA00022692"/>
    </source>
</evidence>
<feature type="transmembrane region" description="Helical" evidence="8">
    <location>
        <begin position="165"/>
        <end position="195"/>
    </location>
</feature>
<feature type="transmembrane region" description="Helical" evidence="8">
    <location>
        <begin position="542"/>
        <end position="563"/>
    </location>
</feature>
<evidence type="ECO:0000256" key="9">
    <source>
        <dbReference type="SAM" id="MobiDB-lite"/>
    </source>
</evidence>
<feature type="region of interest" description="Disordered" evidence="9">
    <location>
        <begin position="566"/>
        <end position="590"/>
    </location>
</feature>
<dbReference type="CDD" id="cd06261">
    <property type="entry name" value="TM_PBP2"/>
    <property type="match status" value="2"/>
</dbReference>
<dbReference type="GO" id="GO:0005886">
    <property type="term" value="C:plasma membrane"/>
    <property type="evidence" value="ECO:0007669"/>
    <property type="project" value="UniProtKB-SubCell"/>
</dbReference>
<dbReference type="EMBL" id="CP013110">
    <property type="protein sequence ID" value="APG95265.1"/>
    <property type="molecule type" value="Genomic_DNA"/>
</dbReference>
<dbReference type="Proteomes" id="UP000182306">
    <property type="component" value="Plasmid C"/>
</dbReference>
<geneLocation type="plasmid" evidence="11 12">
    <name>C</name>
</geneLocation>
<keyword evidence="3 8" id="KW-0813">Transport</keyword>
<feature type="transmembrane region" description="Helical" evidence="8">
    <location>
        <begin position="440"/>
        <end position="463"/>
    </location>
</feature>
<name>A0A1L3LYT4_9HYPH</name>
<evidence type="ECO:0000256" key="8">
    <source>
        <dbReference type="RuleBase" id="RU363032"/>
    </source>
</evidence>
<dbReference type="Gene3D" id="1.10.3720.10">
    <property type="entry name" value="MetI-like"/>
    <property type="match status" value="2"/>
</dbReference>
<keyword evidence="5 8" id="KW-0812">Transmembrane</keyword>
<dbReference type="GO" id="GO:0055085">
    <property type="term" value="P:transmembrane transport"/>
    <property type="evidence" value="ECO:0007669"/>
    <property type="project" value="InterPro"/>
</dbReference>
<evidence type="ECO:0000313" key="11">
    <source>
        <dbReference type="EMBL" id="APG95265.1"/>
    </source>
</evidence>